<dbReference type="InterPro" id="IPR017961">
    <property type="entry name" value="DNA_pol_Y-fam_little_finger"/>
</dbReference>
<dbReference type="Pfam" id="PF11799">
    <property type="entry name" value="IMS_C"/>
    <property type="match status" value="1"/>
</dbReference>
<feature type="region of interest" description="Disordered" evidence="2">
    <location>
        <begin position="231"/>
        <end position="257"/>
    </location>
</feature>
<dbReference type="GO" id="GO:0006281">
    <property type="term" value="P:DNA repair"/>
    <property type="evidence" value="ECO:0007669"/>
    <property type="project" value="InterPro"/>
</dbReference>
<feature type="region of interest" description="Disordered" evidence="2">
    <location>
        <begin position="1"/>
        <end position="26"/>
    </location>
</feature>
<dbReference type="OrthoDB" id="9788640at2"/>
<evidence type="ECO:0000259" key="4">
    <source>
        <dbReference type="Pfam" id="PF11799"/>
    </source>
</evidence>
<feature type="region of interest" description="Disordered" evidence="2">
    <location>
        <begin position="559"/>
        <end position="580"/>
    </location>
</feature>
<evidence type="ECO:0000313" key="6">
    <source>
        <dbReference type="Proteomes" id="UP000318017"/>
    </source>
</evidence>
<dbReference type="InterPro" id="IPR043502">
    <property type="entry name" value="DNA/RNA_pol_sf"/>
</dbReference>
<dbReference type="InterPro" id="IPR001126">
    <property type="entry name" value="UmuC"/>
</dbReference>
<feature type="domain" description="DNA polymerase Y-family little finger" evidence="4">
    <location>
        <begin position="342"/>
        <end position="424"/>
    </location>
</feature>
<keyword evidence="6" id="KW-1185">Reference proteome</keyword>
<evidence type="ECO:0000313" key="5">
    <source>
        <dbReference type="EMBL" id="QDV23889.1"/>
    </source>
</evidence>
<dbReference type="PANTHER" id="PTHR35369">
    <property type="entry name" value="BLR3025 PROTEIN-RELATED"/>
    <property type="match status" value="1"/>
</dbReference>
<evidence type="ECO:0000256" key="1">
    <source>
        <dbReference type="ARBA" id="ARBA00022763"/>
    </source>
</evidence>
<dbReference type="InterPro" id="IPR050356">
    <property type="entry name" value="SulA_CellDiv_inhibitor"/>
</dbReference>
<sequence>MDPNLTAQESLSPAQSPKAGAPETRAAETVQPACLLADQNSGKQAGEKRVLCIWLPNWSIQRVQALEPRLASAPLLLSIRDARRGLIIAAANLAARAQGIQPGMRLSEATAVVDATVREHDPSEDLETLCQLVEQAQQFSPLVGLETLDKKRWAGRTQLHPEVILLDVSGIANLFGGELALLKSVAKWLSQQHYFGCLGLAGNVATAWAFANYATREARAGRPMYSLLPLPPELAPPSTADSDSQSAATSAPPPPPCRYYIASPETATDVLNRYPLAALRLEQATLDALQRLGIRNIGQLGQLPRDGMASRLGQPLLTRLDQLFGKIEESIITLHGQPDWSLEQTLEFPTQHHETIVEVVRQLNLELAKRLVKRGEGALRIVCRLDFVDTTPQLLQLGLFRPTNEAEHLQRLLVGQLEQHFRNQVAAPLGRVCLQATLTAPMKWRQSELFAVAEADNRQQMGRLIDTLSSRLGRAQVLRARVKRDVQPELAYTLEPLTGRRPDGTEQDALRKLSSRISRQRAEPSREDPLRRPTHLLSPAVPIEVRQHVPADINSIGHRGVAQSAPSVSEHRAPSSTAAAGTTPAWQFKYQGSWHTVVHSIGPERLESGWWRGPSARREYFRLTTTRGSWWWVYRDLKTNYWYLHGLFD</sequence>
<dbReference type="Proteomes" id="UP000318017">
    <property type="component" value="Chromosome"/>
</dbReference>
<proteinExistence type="predicted"/>
<dbReference type="CDD" id="cd03468">
    <property type="entry name" value="PolY_like"/>
    <property type="match status" value="1"/>
</dbReference>
<dbReference type="SUPFAM" id="SSF56672">
    <property type="entry name" value="DNA/RNA polymerases"/>
    <property type="match status" value="1"/>
</dbReference>
<gene>
    <name evidence="5" type="ORF">Q31a_21990</name>
</gene>
<organism evidence="5 6">
    <name type="scientific">Aureliella helgolandensis</name>
    <dbReference type="NCBI Taxonomy" id="2527968"/>
    <lineage>
        <taxon>Bacteria</taxon>
        <taxon>Pseudomonadati</taxon>
        <taxon>Planctomycetota</taxon>
        <taxon>Planctomycetia</taxon>
        <taxon>Pirellulales</taxon>
        <taxon>Pirellulaceae</taxon>
        <taxon>Aureliella</taxon>
    </lineage>
</organism>
<dbReference type="GO" id="GO:0003684">
    <property type="term" value="F:damaged DNA binding"/>
    <property type="evidence" value="ECO:0007669"/>
    <property type="project" value="InterPro"/>
</dbReference>
<feature type="compositionally biased region" description="Polar residues" evidence="2">
    <location>
        <begin position="1"/>
        <end position="15"/>
    </location>
</feature>
<name>A0A518G5P4_9BACT</name>
<evidence type="ECO:0000256" key="2">
    <source>
        <dbReference type="SAM" id="MobiDB-lite"/>
    </source>
</evidence>
<accession>A0A518G5P4</accession>
<keyword evidence="1" id="KW-0227">DNA damage</keyword>
<dbReference type="KEGG" id="ahel:Q31a_21990"/>
<dbReference type="EMBL" id="CP036298">
    <property type="protein sequence ID" value="QDV23889.1"/>
    <property type="molecule type" value="Genomic_DNA"/>
</dbReference>
<dbReference type="AlphaFoldDB" id="A0A518G5P4"/>
<feature type="region of interest" description="Disordered" evidence="2">
    <location>
        <begin position="513"/>
        <end position="533"/>
    </location>
</feature>
<feature type="compositionally biased region" description="Low complexity" evidence="2">
    <location>
        <begin position="236"/>
        <end position="250"/>
    </location>
</feature>
<dbReference type="RefSeq" id="WP_145077142.1">
    <property type="nucleotide sequence ID" value="NZ_CP036298.1"/>
</dbReference>
<dbReference type="PANTHER" id="PTHR35369:SF2">
    <property type="entry name" value="BLR3025 PROTEIN"/>
    <property type="match status" value="1"/>
</dbReference>
<dbReference type="Pfam" id="PF00817">
    <property type="entry name" value="IMS"/>
    <property type="match status" value="1"/>
</dbReference>
<protein>
    <submittedName>
        <fullName evidence="5">DNA polymerase IV</fullName>
    </submittedName>
</protein>
<reference evidence="5 6" key="1">
    <citation type="submission" date="2019-02" db="EMBL/GenBank/DDBJ databases">
        <title>Deep-cultivation of Planctomycetes and their phenomic and genomic characterization uncovers novel biology.</title>
        <authorList>
            <person name="Wiegand S."/>
            <person name="Jogler M."/>
            <person name="Boedeker C."/>
            <person name="Pinto D."/>
            <person name="Vollmers J."/>
            <person name="Rivas-Marin E."/>
            <person name="Kohn T."/>
            <person name="Peeters S.H."/>
            <person name="Heuer A."/>
            <person name="Rast P."/>
            <person name="Oberbeckmann S."/>
            <person name="Bunk B."/>
            <person name="Jeske O."/>
            <person name="Meyerdierks A."/>
            <person name="Storesund J.E."/>
            <person name="Kallscheuer N."/>
            <person name="Luecker S."/>
            <person name="Lage O.M."/>
            <person name="Pohl T."/>
            <person name="Merkel B.J."/>
            <person name="Hornburger P."/>
            <person name="Mueller R.-W."/>
            <person name="Bruemmer F."/>
            <person name="Labrenz M."/>
            <person name="Spormann A.M."/>
            <person name="Op den Camp H."/>
            <person name="Overmann J."/>
            <person name="Amann R."/>
            <person name="Jetten M.S.M."/>
            <person name="Mascher T."/>
            <person name="Medema M.H."/>
            <person name="Devos D.P."/>
            <person name="Kaster A.-K."/>
            <person name="Ovreas L."/>
            <person name="Rohde M."/>
            <person name="Galperin M.Y."/>
            <person name="Jogler C."/>
        </authorList>
    </citation>
    <scope>NUCLEOTIDE SEQUENCE [LARGE SCALE GENOMIC DNA]</scope>
    <source>
        <strain evidence="5 6">Q31a</strain>
    </source>
</reference>
<feature type="compositionally biased region" description="Basic and acidic residues" evidence="2">
    <location>
        <begin position="520"/>
        <end position="531"/>
    </location>
</feature>
<evidence type="ECO:0000259" key="3">
    <source>
        <dbReference type="Pfam" id="PF00817"/>
    </source>
</evidence>
<feature type="domain" description="UmuC" evidence="3">
    <location>
        <begin position="58"/>
        <end position="207"/>
    </location>
</feature>